<keyword evidence="3" id="KW-0808">Transferase</keyword>
<dbReference type="InterPro" id="IPR050834">
    <property type="entry name" value="Glycosyltransf_2"/>
</dbReference>
<name>A0A5C4VKK9_9ACTN</name>
<dbReference type="Gene3D" id="3.90.550.10">
    <property type="entry name" value="Spore Coat Polysaccharide Biosynthesis Protein SpsA, Chain A"/>
    <property type="match status" value="1"/>
</dbReference>
<protein>
    <submittedName>
        <fullName evidence="3">Glycosyltransferase family 2 protein</fullName>
    </submittedName>
</protein>
<dbReference type="CDD" id="cd00761">
    <property type="entry name" value="Glyco_tranf_GTA_type"/>
    <property type="match status" value="1"/>
</dbReference>
<feature type="domain" description="Glycosyltransferase 2-like" evidence="2">
    <location>
        <begin position="90"/>
        <end position="216"/>
    </location>
</feature>
<reference evidence="3 4" key="1">
    <citation type="journal article" date="2016" name="Int. J. Syst. Evol. Microbiol.">
        <title>Nocardioides albidus sp. nov., an actinobacterium isolated from garden soil.</title>
        <authorList>
            <person name="Singh H."/>
            <person name="Du J."/>
            <person name="Trinh H."/>
            <person name="Won K."/>
            <person name="Yang J.E."/>
            <person name="Yin C."/>
            <person name="Kook M."/>
            <person name="Yi T.H."/>
        </authorList>
    </citation>
    <scope>NUCLEOTIDE SEQUENCE [LARGE SCALE GENOMIC DNA]</scope>
    <source>
        <strain evidence="3 4">CCTCC AB 2015297</strain>
    </source>
</reference>
<sequence>MAQVLPADPDEPRAVDGRGGDPGAGPPPPGRTAAGGRRTRVRARLLRDRHRDQPAPVPADRGPPRRRTTPRAERAGDVVSRHAGLPDVDVVIATHERPVLVREAIDAVIGQEYAGRIRCIVVFDRSTPDHELDRSDSGGRRSVEVIENHRTPGLAGARNSGVLHGDGEIVAFCDDDDVWLPGKLDRQVRALCQGGPPTCVTGIEVDYAGTTTVRVPTAEALELPNLVRRRVMAAHPSSVVVRRQDLLSAIGLVDEEIPGSYGEDFDWMIRAAGAGGFHVIAQPLVRVRWGGSKFSRQWATIIEAIDYGLAKHPVFREDRRAHARLLGRKAFALAALGDRAAMRCAARTAWTSPREPRAYLAALVAMRLLSAERLLDIAHRHGHGI</sequence>
<keyword evidence="4" id="KW-1185">Reference proteome</keyword>
<gene>
    <name evidence="3" type="ORF">FHP29_19555</name>
</gene>
<dbReference type="Pfam" id="PF00535">
    <property type="entry name" value="Glycos_transf_2"/>
    <property type="match status" value="1"/>
</dbReference>
<dbReference type="PANTHER" id="PTHR43685">
    <property type="entry name" value="GLYCOSYLTRANSFERASE"/>
    <property type="match status" value="1"/>
</dbReference>
<dbReference type="SUPFAM" id="SSF53448">
    <property type="entry name" value="Nucleotide-diphospho-sugar transferases"/>
    <property type="match status" value="1"/>
</dbReference>
<dbReference type="InterPro" id="IPR029044">
    <property type="entry name" value="Nucleotide-diphossugar_trans"/>
</dbReference>
<proteinExistence type="predicted"/>
<accession>A0A5C4VKK9</accession>
<evidence type="ECO:0000256" key="1">
    <source>
        <dbReference type="SAM" id="MobiDB-lite"/>
    </source>
</evidence>
<evidence type="ECO:0000313" key="3">
    <source>
        <dbReference type="EMBL" id="TNM36352.1"/>
    </source>
</evidence>
<dbReference type="Proteomes" id="UP000313231">
    <property type="component" value="Unassembled WGS sequence"/>
</dbReference>
<feature type="compositionally biased region" description="Basic and acidic residues" evidence="1">
    <location>
        <begin position="10"/>
        <end position="19"/>
    </location>
</feature>
<dbReference type="InterPro" id="IPR001173">
    <property type="entry name" value="Glyco_trans_2-like"/>
</dbReference>
<feature type="region of interest" description="Disordered" evidence="1">
    <location>
        <begin position="1"/>
        <end position="77"/>
    </location>
</feature>
<organism evidence="3 4">
    <name type="scientific">Nocardioides albidus</name>
    <dbReference type="NCBI Taxonomy" id="1517589"/>
    <lineage>
        <taxon>Bacteria</taxon>
        <taxon>Bacillati</taxon>
        <taxon>Actinomycetota</taxon>
        <taxon>Actinomycetes</taxon>
        <taxon>Propionibacteriales</taxon>
        <taxon>Nocardioidaceae</taxon>
        <taxon>Nocardioides</taxon>
    </lineage>
</organism>
<dbReference type="EMBL" id="VDMP01000027">
    <property type="protein sequence ID" value="TNM36352.1"/>
    <property type="molecule type" value="Genomic_DNA"/>
</dbReference>
<comment type="caution">
    <text evidence="3">The sequence shown here is derived from an EMBL/GenBank/DDBJ whole genome shotgun (WGS) entry which is preliminary data.</text>
</comment>
<dbReference type="PANTHER" id="PTHR43685:SF2">
    <property type="entry name" value="GLYCOSYLTRANSFERASE 2-LIKE DOMAIN-CONTAINING PROTEIN"/>
    <property type="match status" value="1"/>
</dbReference>
<dbReference type="AlphaFoldDB" id="A0A5C4VKK9"/>
<evidence type="ECO:0000313" key="4">
    <source>
        <dbReference type="Proteomes" id="UP000313231"/>
    </source>
</evidence>
<dbReference type="GO" id="GO:0016740">
    <property type="term" value="F:transferase activity"/>
    <property type="evidence" value="ECO:0007669"/>
    <property type="project" value="UniProtKB-KW"/>
</dbReference>
<evidence type="ECO:0000259" key="2">
    <source>
        <dbReference type="Pfam" id="PF00535"/>
    </source>
</evidence>